<evidence type="ECO:0000313" key="2">
    <source>
        <dbReference type="Proteomes" id="UP001497444"/>
    </source>
</evidence>
<dbReference type="Proteomes" id="UP001497444">
    <property type="component" value="Chromosome 13"/>
</dbReference>
<dbReference type="EMBL" id="OZ020108">
    <property type="protein sequence ID" value="CAK9260729.1"/>
    <property type="molecule type" value="Genomic_DNA"/>
</dbReference>
<organism evidence="1 2">
    <name type="scientific">Sphagnum jensenii</name>
    <dbReference type="NCBI Taxonomy" id="128206"/>
    <lineage>
        <taxon>Eukaryota</taxon>
        <taxon>Viridiplantae</taxon>
        <taxon>Streptophyta</taxon>
        <taxon>Embryophyta</taxon>
        <taxon>Bryophyta</taxon>
        <taxon>Sphagnophytina</taxon>
        <taxon>Sphagnopsida</taxon>
        <taxon>Sphagnales</taxon>
        <taxon>Sphagnaceae</taxon>
        <taxon>Sphagnum</taxon>
    </lineage>
</organism>
<accession>A0ABP0W2F6</accession>
<name>A0ABP0W2F6_9BRYO</name>
<sequence length="150" mass="16497">MLCEHGNVVATNVEVYEGVDVGQLVVGDVVVEQPVIPSVDSPWEAAMAKMDAFLVRLAIDRERFTPSVCMLDNRSGIFRLAWCEAFVLVEEEEVSPRTPISSHVGLSPLDITPIVWEYPSEGICMLNILGGVSTNFVAILALRSRPRQRG</sequence>
<proteinExistence type="predicted"/>
<reference evidence="1" key="1">
    <citation type="submission" date="2024-02" db="EMBL/GenBank/DDBJ databases">
        <authorList>
            <consortium name="ELIXIR-Norway"/>
            <consortium name="Elixir Norway"/>
        </authorList>
    </citation>
    <scope>NUCLEOTIDE SEQUENCE</scope>
</reference>
<gene>
    <name evidence="1" type="ORF">CSSPJE1EN1_LOCUS6207</name>
</gene>
<keyword evidence="2" id="KW-1185">Reference proteome</keyword>
<evidence type="ECO:0000313" key="1">
    <source>
        <dbReference type="EMBL" id="CAK9260729.1"/>
    </source>
</evidence>
<protein>
    <submittedName>
        <fullName evidence="1">Uncharacterized protein</fullName>
    </submittedName>
</protein>